<sequence>MKSPELRKELSELTLHKRGIRINLQLPLIESEDEIQPRSNDEVFQRLVALTSIWHLQNAPQRATVLDVIHTQQIDSYFSEGERQLMRKHSIDPAMPAPALSADALYFLAWCCGIQKTIGMPDGCYKEAIAEPLWQQITSHPDSLRSQIHLRSKSVLLDWADLLYRMHWAVRHAHITGKPTPGRLDAVAVHEWHKVVNWLIRYDDENDWDKVSTETAG</sequence>
<reference evidence="1 2" key="1">
    <citation type="submission" date="2020-08" db="EMBL/GenBank/DDBJ databases">
        <title>Novel species isolated from subtropical streams in China.</title>
        <authorList>
            <person name="Lu H."/>
        </authorList>
    </citation>
    <scope>NUCLEOTIDE SEQUENCE [LARGE SCALE GENOMIC DNA]</scope>
    <source>
        <strain evidence="1 2">CCTCC AB 2015119</strain>
    </source>
</reference>
<comment type="caution">
    <text evidence="1">The sequence shown here is derived from an EMBL/GenBank/DDBJ whole genome shotgun (WGS) entry which is preliminary data.</text>
</comment>
<protein>
    <submittedName>
        <fullName evidence="1">DUF4272 domain-containing protein</fullName>
    </submittedName>
</protein>
<dbReference type="InterPro" id="IPR025368">
    <property type="entry name" value="DUF4272"/>
</dbReference>
<organism evidence="1 2">
    <name type="scientific">Undibacterium aquatile</name>
    <dbReference type="NCBI Taxonomy" id="1537398"/>
    <lineage>
        <taxon>Bacteria</taxon>
        <taxon>Pseudomonadati</taxon>
        <taxon>Pseudomonadota</taxon>
        <taxon>Betaproteobacteria</taxon>
        <taxon>Burkholderiales</taxon>
        <taxon>Oxalobacteraceae</taxon>
        <taxon>Undibacterium</taxon>
    </lineage>
</organism>
<dbReference type="Proteomes" id="UP000637632">
    <property type="component" value="Unassembled WGS sequence"/>
</dbReference>
<keyword evidence="2" id="KW-1185">Reference proteome</keyword>
<dbReference type="RefSeq" id="WP_190479647.1">
    <property type="nucleotide sequence ID" value="NZ_JACOFT010000003.1"/>
</dbReference>
<evidence type="ECO:0000313" key="2">
    <source>
        <dbReference type="Proteomes" id="UP000637632"/>
    </source>
</evidence>
<evidence type="ECO:0000313" key="1">
    <source>
        <dbReference type="EMBL" id="MBC3812092.1"/>
    </source>
</evidence>
<dbReference type="EMBL" id="JACOFT010000003">
    <property type="protein sequence ID" value="MBC3812092.1"/>
    <property type="molecule type" value="Genomic_DNA"/>
</dbReference>
<name>A0ABR6XGQ8_9BURK</name>
<proteinExistence type="predicted"/>
<dbReference type="Pfam" id="PF14094">
    <property type="entry name" value="DUF4272"/>
    <property type="match status" value="1"/>
</dbReference>
<gene>
    <name evidence="1" type="ORF">H8K26_11605</name>
</gene>
<accession>A0ABR6XGQ8</accession>